<evidence type="ECO:0000313" key="1">
    <source>
        <dbReference type="EMBL" id="KAG8015000.1"/>
    </source>
</evidence>
<name>A0ACB7FLT7_NIBAL</name>
<comment type="caution">
    <text evidence="1">The sequence shown here is derived from an EMBL/GenBank/DDBJ whole genome shotgun (WGS) entry which is preliminary data.</text>
</comment>
<protein>
    <submittedName>
        <fullName evidence="1">Uncharacterized protein</fullName>
    </submittedName>
</protein>
<accession>A0ACB7FLT7</accession>
<keyword evidence="2" id="KW-1185">Reference proteome</keyword>
<sequence length="769" mass="84834">MGEWRRLTTQENKLEFRNGHAQVACRQMGCGSVVSIKKHTNSTDQKQAWEAHFSCQGTESTLEQCSSTTTRRRVLGRDASSYSLEVVCSESVRFVGSSLVCAGRVEVKSDQGWASVCEEGFDSEAVKVVCREFGCRPPGYLRKSQAREDGPVISKQLQCTGNESHLMDCASSIRNNCTTAFAVSCTRPQDLRLVGGENHCKGTLEGNAEGEWRPLNDLRGIMTPQQLSLGLSAEDVRLVDGRNRCSGMLELKTGQSWIPLCSSYFDSAAALVTCRSLSCGFPHEYYGGTHSSHFQNTEHAWNPVFKCEGKEKKLTDCPATTLNTTEETANCAAAYLTCKGRPPSPDIILYTTQKAGRLLDRGNAVFKGHRFAVSCINSSPYSTLTMRLKNTDQPAEIQIQSPVDGEAIFVFPAAEDSHYGTYHCDYNYEFSSEIFSMPKAMFLTVKESNYVRLVDGNSRCAGRLEVEHQEEWRPVSYRHSWSLKAAAVLCRQLNCGSAVSASKAETSSEPLPVWRFYSDCDGSERALMDCGNVEKWMSSSTVEVVCSDILLQPNISVVYTGGFSDGQLLRKGRSVTLNCSVEPQYPGGNFSLIFTGLNQSHSQTQPAVNHSALFMIAAVDVSSQWSYSCVYHNFMFSHHFSSESQSLLLSVTDVEDVMLDDGVLRDDNSTSCTGKLFVDQDNKWRLLSAESTVWDLKHASLVCRQLGCGFHAKSIKKVDLPRNTTMWRFFSDCDGSESALLDCGSVKLYISSSAVELACPGETLTKPGP</sequence>
<dbReference type="EMBL" id="CM024789">
    <property type="protein sequence ID" value="KAG8015000.1"/>
    <property type="molecule type" value="Genomic_DNA"/>
</dbReference>
<evidence type="ECO:0000313" key="2">
    <source>
        <dbReference type="Proteomes" id="UP000805704"/>
    </source>
</evidence>
<organism evidence="1 2">
    <name type="scientific">Nibea albiflora</name>
    <name type="common">Yellow drum</name>
    <name type="synonym">Corvina albiflora</name>
    <dbReference type="NCBI Taxonomy" id="240163"/>
    <lineage>
        <taxon>Eukaryota</taxon>
        <taxon>Metazoa</taxon>
        <taxon>Chordata</taxon>
        <taxon>Craniata</taxon>
        <taxon>Vertebrata</taxon>
        <taxon>Euteleostomi</taxon>
        <taxon>Actinopterygii</taxon>
        <taxon>Neopterygii</taxon>
        <taxon>Teleostei</taxon>
        <taxon>Neoteleostei</taxon>
        <taxon>Acanthomorphata</taxon>
        <taxon>Eupercaria</taxon>
        <taxon>Sciaenidae</taxon>
        <taxon>Nibea</taxon>
    </lineage>
</organism>
<feature type="non-terminal residue" evidence="1">
    <location>
        <position position="769"/>
    </location>
</feature>
<gene>
    <name evidence="1" type="ORF">GBF38_022235</name>
</gene>
<dbReference type="Proteomes" id="UP000805704">
    <property type="component" value="Chromosome 1"/>
</dbReference>
<reference evidence="1" key="1">
    <citation type="submission" date="2020-04" db="EMBL/GenBank/DDBJ databases">
        <title>A chromosome-scale assembly and high-density genetic map of the yellow drum (Nibea albiflora) genome.</title>
        <authorList>
            <person name="Xu D."/>
            <person name="Zhang W."/>
            <person name="Chen R."/>
            <person name="Tan P."/>
            <person name="Wang L."/>
            <person name="Song H."/>
            <person name="Tian L."/>
            <person name="Zhu Q."/>
            <person name="Wang B."/>
        </authorList>
    </citation>
    <scope>NUCLEOTIDE SEQUENCE</scope>
    <source>
        <strain evidence="1">ZJHYS-2018</strain>
    </source>
</reference>
<proteinExistence type="predicted"/>